<proteinExistence type="predicted"/>
<dbReference type="EMBL" id="MG757156">
    <property type="protein sequence ID" value="AVD99670.1"/>
    <property type="molecule type" value="Genomic_DNA"/>
</dbReference>
<name>A0A2L1IWT5_9CAUD</name>
<keyword evidence="2" id="KW-1133">Transmembrane helix</keyword>
<dbReference type="InterPro" id="IPR056271">
    <property type="entry name" value="CDGP_dom"/>
</dbReference>
<reference evidence="5" key="1">
    <citation type="submission" date="2018-01" db="EMBL/GenBank/DDBJ databases">
        <authorList>
            <person name="Gaut B.S."/>
            <person name="Morton B.R."/>
            <person name="Clegg M.T."/>
            <person name="Duvall M.R."/>
        </authorList>
    </citation>
    <scope>NUCLEOTIDE SEQUENCE [LARGE SCALE GENOMIC DNA]</scope>
</reference>
<evidence type="ECO:0000313" key="5">
    <source>
        <dbReference type="Proteomes" id="UP000240246"/>
    </source>
</evidence>
<keyword evidence="2" id="KW-0472">Membrane</keyword>
<dbReference type="Pfam" id="PF24238">
    <property type="entry name" value="CDGP"/>
    <property type="match status" value="1"/>
</dbReference>
<evidence type="ECO:0000259" key="3">
    <source>
        <dbReference type="Pfam" id="PF24238"/>
    </source>
</evidence>
<keyword evidence="5" id="KW-1185">Reference proteome</keyword>
<keyword evidence="2" id="KW-0812">Transmembrane</keyword>
<feature type="region of interest" description="Disordered" evidence="1">
    <location>
        <begin position="1"/>
        <end position="20"/>
    </location>
</feature>
<feature type="transmembrane region" description="Helical" evidence="2">
    <location>
        <begin position="33"/>
        <end position="50"/>
    </location>
</feature>
<protein>
    <recommendedName>
        <fullName evidence="3">CDGP domain-containing protein</fullName>
    </recommendedName>
</protein>
<accession>A0A2L1IWT5</accession>
<evidence type="ECO:0000256" key="1">
    <source>
        <dbReference type="SAM" id="MobiDB-lite"/>
    </source>
</evidence>
<evidence type="ECO:0000313" key="4">
    <source>
        <dbReference type="EMBL" id="AVD99670.1"/>
    </source>
</evidence>
<evidence type="ECO:0000256" key="2">
    <source>
        <dbReference type="SAM" id="Phobius"/>
    </source>
</evidence>
<organism evidence="4 5">
    <name type="scientific">Mycobacterium phage Cuke</name>
    <dbReference type="NCBI Taxonomy" id="2079417"/>
    <lineage>
        <taxon>Viruses</taxon>
        <taxon>Duplodnaviria</taxon>
        <taxon>Heunggongvirae</taxon>
        <taxon>Uroviricota</taxon>
        <taxon>Caudoviricetes</taxon>
        <taxon>Cukevirus</taxon>
        <taxon>Cukevirus cuke</taxon>
    </lineage>
</organism>
<sequence>MSGSIPDYPRRAKPLPYNRNEDGMTKTKVKECFIAFVITMSIVFSLFAIGKMATAKADYNMGCERIGWGFLMSGYRTICDGPKRPDGSWDRTRREWTPAGWVSGWCSRYSCTAGYYRQESTQRLETYPVNDGNVLPNEPGWLPPGTVLIH</sequence>
<gene>
    <name evidence="4" type="ORF">SEA_CUKE_52</name>
</gene>
<dbReference type="Proteomes" id="UP000240246">
    <property type="component" value="Segment"/>
</dbReference>
<feature type="domain" description="CDGP" evidence="3">
    <location>
        <begin position="62"/>
        <end position="143"/>
    </location>
</feature>